<name>A0ABW6D2E2_9BACT</name>
<dbReference type="Gene3D" id="3.20.20.150">
    <property type="entry name" value="Divalent-metal-dependent TIM barrel enzymes"/>
    <property type="match status" value="1"/>
</dbReference>
<keyword evidence="1" id="KW-0732">Signal</keyword>
<evidence type="ECO:0000313" key="3">
    <source>
        <dbReference type="EMBL" id="MFD3292383.1"/>
    </source>
</evidence>
<evidence type="ECO:0000259" key="2">
    <source>
        <dbReference type="Pfam" id="PF01261"/>
    </source>
</evidence>
<dbReference type="InterPro" id="IPR006311">
    <property type="entry name" value="TAT_signal"/>
</dbReference>
<proteinExistence type="predicted"/>
<dbReference type="InterPro" id="IPR036237">
    <property type="entry name" value="Xyl_isomerase-like_sf"/>
</dbReference>
<accession>A0ABW6D2E2</accession>
<dbReference type="Pfam" id="PF01261">
    <property type="entry name" value="AP_endonuc_2"/>
    <property type="match status" value="1"/>
</dbReference>
<dbReference type="Proteomes" id="UP001598112">
    <property type="component" value="Unassembled WGS sequence"/>
</dbReference>
<feature type="chain" id="PRO_5046048156" evidence="1">
    <location>
        <begin position="31"/>
        <end position="307"/>
    </location>
</feature>
<evidence type="ECO:0000313" key="4">
    <source>
        <dbReference type="Proteomes" id="UP001598112"/>
    </source>
</evidence>
<reference evidence="3 4" key="1">
    <citation type="submission" date="2024-03" db="EMBL/GenBank/DDBJ databases">
        <title>Aquirufa genome sequencing.</title>
        <authorList>
            <person name="Pitt A."/>
            <person name="Hahn M.W."/>
        </authorList>
    </citation>
    <scope>NUCLEOTIDE SEQUENCE [LARGE SCALE GENOMIC DNA]</scope>
    <source>
        <strain evidence="3 4">KTFRIE-69F</strain>
    </source>
</reference>
<dbReference type="EMBL" id="JBBKXY010000001">
    <property type="protein sequence ID" value="MFD3292383.1"/>
    <property type="molecule type" value="Genomic_DNA"/>
</dbReference>
<organism evidence="3 4">
    <name type="scientific">Aquirufa originis</name>
    <dbReference type="NCBI Taxonomy" id="3096514"/>
    <lineage>
        <taxon>Bacteria</taxon>
        <taxon>Pseudomonadati</taxon>
        <taxon>Bacteroidota</taxon>
        <taxon>Cytophagia</taxon>
        <taxon>Cytophagales</taxon>
        <taxon>Flectobacillaceae</taxon>
        <taxon>Aquirufa</taxon>
    </lineage>
</organism>
<dbReference type="PANTHER" id="PTHR12110">
    <property type="entry name" value="HYDROXYPYRUVATE ISOMERASE"/>
    <property type="match status" value="1"/>
</dbReference>
<dbReference type="PANTHER" id="PTHR12110:SF41">
    <property type="entry name" value="INOSOSE DEHYDRATASE"/>
    <property type="match status" value="1"/>
</dbReference>
<dbReference type="NCBIfam" id="TIGR01409">
    <property type="entry name" value="TAT_signal_seq"/>
    <property type="match status" value="1"/>
</dbReference>
<feature type="signal peptide" evidence="1">
    <location>
        <begin position="1"/>
        <end position="30"/>
    </location>
</feature>
<keyword evidence="4" id="KW-1185">Reference proteome</keyword>
<dbReference type="InterPro" id="IPR050312">
    <property type="entry name" value="IolE/XylAMocC-like"/>
</dbReference>
<sequence length="307" mass="34555">MNQSRRSFLRNSAMGLGALAFASPTLQALAAVKYKKLVGVQLYSVRDDMRKDPQATLNALAEMGYKYVEHANYIGRKFYGWEAKEFKKRLDDLGMKMPSGHTVMGKLHWDDAKNDFTDLWKYTVEDAAVMGQELVISPSIDMGIRKDKNLLLKYMDIFNKSGELCQKSGMRFGYHNHDFEFSEKLEGELLYDIMLNNTDPTLVAQQLDIGNMINGGGIPAEVMKKFPGRFVSMHVKDEVPSSAGHEKFESTVLGKGSGQIDVQALVKLGDKEGGTKHFIIEQEAYQGLQPLDCMKENIAIMRGWGYK</sequence>
<gene>
    <name evidence="3" type="ORF">SKC35_01660</name>
</gene>
<dbReference type="InterPro" id="IPR013022">
    <property type="entry name" value="Xyl_isomerase-like_TIM-brl"/>
</dbReference>
<dbReference type="InterPro" id="IPR019546">
    <property type="entry name" value="TAT_signal_bac_arc"/>
</dbReference>
<dbReference type="SUPFAM" id="SSF51658">
    <property type="entry name" value="Xylose isomerase-like"/>
    <property type="match status" value="1"/>
</dbReference>
<evidence type="ECO:0000256" key="1">
    <source>
        <dbReference type="SAM" id="SignalP"/>
    </source>
</evidence>
<feature type="domain" description="Xylose isomerase-like TIM barrel" evidence="2">
    <location>
        <begin position="58"/>
        <end position="302"/>
    </location>
</feature>
<comment type="caution">
    <text evidence="3">The sequence shown here is derived from an EMBL/GenBank/DDBJ whole genome shotgun (WGS) entry which is preliminary data.</text>
</comment>
<dbReference type="PROSITE" id="PS51318">
    <property type="entry name" value="TAT"/>
    <property type="match status" value="1"/>
</dbReference>
<protein>
    <submittedName>
        <fullName evidence="3">TIM barrel protein</fullName>
    </submittedName>
</protein>
<dbReference type="RefSeq" id="WP_377977763.1">
    <property type="nucleotide sequence ID" value="NZ_JBBKXY010000001.1"/>
</dbReference>